<evidence type="ECO:0000313" key="9">
    <source>
        <dbReference type="Proteomes" id="UP000187412"/>
    </source>
</evidence>
<comment type="similarity">
    <text evidence="1 5 6">Belongs to the Glu/Leu/Phe/Val dehydrogenases family.</text>
</comment>
<dbReference type="PANTHER" id="PTHR43571:SF1">
    <property type="entry name" value="NADP-SPECIFIC GLUTAMATE DEHYDROGENASE 1-RELATED"/>
    <property type="match status" value="1"/>
</dbReference>
<dbReference type="InterPro" id="IPR006096">
    <property type="entry name" value="Glu/Leu/Phe/Val/Trp_DH_C"/>
</dbReference>
<evidence type="ECO:0000256" key="1">
    <source>
        <dbReference type="ARBA" id="ARBA00006382"/>
    </source>
</evidence>
<dbReference type="SUPFAM" id="SSF53223">
    <property type="entry name" value="Aminoacid dehydrogenase-like, N-terminal domain"/>
    <property type="match status" value="1"/>
</dbReference>
<proteinExistence type="inferred from homology"/>
<dbReference type="Pfam" id="PF00208">
    <property type="entry name" value="ELFV_dehydrog"/>
    <property type="match status" value="1"/>
</dbReference>
<dbReference type="InterPro" id="IPR033524">
    <property type="entry name" value="Glu/Leu/Phe/Val_DH_AS"/>
</dbReference>
<dbReference type="CDD" id="cd05313">
    <property type="entry name" value="NAD_bind_2_Glu_DH"/>
    <property type="match status" value="1"/>
</dbReference>
<dbReference type="InterPro" id="IPR036291">
    <property type="entry name" value="NAD(P)-bd_dom_sf"/>
</dbReference>
<evidence type="ECO:0000256" key="5">
    <source>
        <dbReference type="PIRNR" id="PIRNR000185"/>
    </source>
</evidence>
<dbReference type="SUPFAM" id="SSF51735">
    <property type="entry name" value="NAD(P)-binding Rossmann-fold domains"/>
    <property type="match status" value="1"/>
</dbReference>
<dbReference type="InterPro" id="IPR050724">
    <property type="entry name" value="Glu_Leu_Phe_Val_DH"/>
</dbReference>
<accession>A0ABX3H5V4</accession>
<dbReference type="InterPro" id="IPR006095">
    <property type="entry name" value="Glu/Leu/Phe/Val/Trp_DH"/>
</dbReference>
<keyword evidence="9" id="KW-1185">Reference proteome</keyword>
<protein>
    <recommendedName>
        <fullName evidence="3 5">Glutamate dehydrogenase</fullName>
    </recommendedName>
</protein>
<reference evidence="8 9" key="1">
    <citation type="submission" date="2016-10" db="EMBL/GenBank/DDBJ databases">
        <title>Paenibacillus species isolates.</title>
        <authorList>
            <person name="Beno S.M."/>
        </authorList>
    </citation>
    <scope>NUCLEOTIDE SEQUENCE [LARGE SCALE GENOMIC DNA]</scope>
    <source>
        <strain evidence="8 9">FSL H7-0744</strain>
    </source>
</reference>
<dbReference type="Gene3D" id="1.10.285.10">
    <property type="entry name" value="Glutamate Dehydrogenase, chain A, domain 3"/>
    <property type="match status" value="2"/>
</dbReference>
<evidence type="ECO:0000256" key="2">
    <source>
        <dbReference type="ARBA" id="ARBA00011643"/>
    </source>
</evidence>
<dbReference type="InterPro" id="IPR014362">
    <property type="entry name" value="Glu_DH"/>
</dbReference>
<name>A0ABX3H5V4_PAEBO</name>
<dbReference type="SMART" id="SM00839">
    <property type="entry name" value="ELFV_dehydrog"/>
    <property type="match status" value="1"/>
</dbReference>
<sequence length="472" mass="51406">MGLTISTIQTRSVHQVSTLTPEASASAESYVRRIYEEVKRRDPQEREFHQAVKEILDSLVPVLARHPHYMEHAILERLVEPERSISFRVPWSDDSGQIRVNRGYRIQFNSAIGPYKGGIRFHPSVYSGIVKFLGFEQIFKNALTGLPIGGGKGGADFDPKGKSDREIMAFAQSFMTELYRHIGPDTDIPAGDIGVGAREIGYMFGQYKRIRGGHEAGVLTGKGLLYGGSLARKEATGYGLVYFVQEMLAAQGLDFHGQSVVVSGSGNVSIYAMEKAQQLGALVVACSDSAGYIYDPKGINVDTVKRLKEQDRLRISEYVKEHPHAVYTEGSTAIWTIPCQIALPCATQNELDEEAARTLVAGGVKAVGEGANMPSTLPAIDYFLEHGILFAPAKAANAGGVAVSGLEMSQNGMRLSWAFEEVDERLRQIMKNIYRSAVRAADEYEVPGNLVAGANIAGFLKVADTMLAQGVV</sequence>
<dbReference type="Pfam" id="PF02812">
    <property type="entry name" value="ELFV_dehydrog_N"/>
    <property type="match status" value="1"/>
</dbReference>
<comment type="subunit">
    <text evidence="2">Homohexamer.</text>
</comment>
<dbReference type="PIRSF" id="PIRSF000185">
    <property type="entry name" value="Glu_DH"/>
    <property type="match status" value="1"/>
</dbReference>
<dbReference type="InterPro" id="IPR046346">
    <property type="entry name" value="Aminoacid_DH-like_N_sf"/>
</dbReference>
<evidence type="ECO:0000259" key="7">
    <source>
        <dbReference type="SMART" id="SM00839"/>
    </source>
</evidence>
<evidence type="ECO:0000256" key="4">
    <source>
        <dbReference type="ARBA" id="ARBA00023002"/>
    </source>
</evidence>
<organism evidence="8 9">
    <name type="scientific">Paenibacillus borealis</name>
    <dbReference type="NCBI Taxonomy" id="160799"/>
    <lineage>
        <taxon>Bacteria</taxon>
        <taxon>Bacillati</taxon>
        <taxon>Bacillota</taxon>
        <taxon>Bacilli</taxon>
        <taxon>Bacillales</taxon>
        <taxon>Paenibacillaceae</taxon>
        <taxon>Paenibacillus</taxon>
    </lineage>
</organism>
<evidence type="ECO:0000256" key="6">
    <source>
        <dbReference type="RuleBase" id="RU004417"/>
    </source>
</evidence>
<dbReference type="Gene3D" id="3.40.50.10860">
    <property type="entry name" value="Leucine Dehydrogenase, chain A, domain 1"/>
    <property type="match status" value="1"/>
</dbReference>
<dbReference type="EMBL" id="MPTB01000030">
    <property type="protein sequence ID" value="OMD44761.1"/>
    <property type="molecule type" value="Genomic_DNA"/>
</dbReference>
<comment type="caution">
    <text evidence="8">The sequence shown here is derived from an EMBL/GenBank/DDBJ whole genome shotgun (WGS) entry which is preliminary data.</text>
</comment>
<dbReference type="PRINTS" id="PR00082">
    <property type="entry name" value="GLFDHDRGNASE"/>
</dbReference>
<dbReference type="PANTHER" id="PTHR43571">
    <property type="entry name" value="NADP-SPECIFIC GLUTAMATE DEHYDROGENASE 1-RELATED"/>
    <property type="match status" value="1"/>
</dbReference>
<dbReference type="Proteomes" id="UP000187412">
    <property type="component" value="Unassembled WGS sequence"/>
</dbReference>
<gene>
    <name evidence="8" type="ORF">BSK56_21935</name>
</gene>
<keyword evidence="4 5" id="KW-0560">Oxidoreductase</keyword>
<dbReference type="InterPro" id="IPR006097">
    <property type="entry name" value="Glu/Leu/Phe/Val/Trp_DH_dimer"/>
</dbReference>
<dbReference type="PROSITE" id="PS00074">
    <property type="entry name" value="GLFV_DEHYDROGENASE"/>
    <property type="match status" value="1"/>
</dbReference>
<evidence type="ECO:0000313" key="8">
    <source>
        <dbReference type="EMBL" id="OMD44761.1"/>
    </source>
</evidence>
<dbReference type="Gene3D" id="3.40.50.720">
    <property type="entry name" value="NAD(P)-binding Rossmann-like Domain"/>
    <property type="match status" value="1"/>
</dbReference>
<dbReference type="NCBIfam" id="NF006929">
    <property type="entry name" value="PRK09414.1"/>
    <property type="match status" value="1"/>
</dbReference>
<evidence type="ECO:0000256" key="3">
    <source>
        <dbReference type="ARBA" id="ARBA00012896"/>
    </source>
</evidence>
<feature type="domain" description="Glutamate/phenylalanine/leucine/valine/L-tryptophan dehydrogenase C-terminal" evidence="7">
    <location>
        <begin position="229"/>
        <end position="470"/>
    </location>
</feature>
<dbReference type="InterPro" id="IPR033922">
    <property type="entry name" value="NAD_bind_Glu_DH"/>
</dbReference>